<dbReference type="Proteomes" id="UP000626242">
    <property type="component" value="Unassembled WGS sequence"/>
</dbReference>
<evidence type="ECO:0000313" key="4">
    <source>
        <dbReference type="Proteomes" id="UP000626242"/>
    </source>
</evidence>
<organism evidence="3 4">
    <name type="scientific">Kaistella pullorum</name>
    <dbReference type="NCBI Taxonomy" id="2763074"/>
    <lineage>
        <taxon>Bacteria</taxon>
        <taxon>Pseudomonadati</taxon>
        <taxon>Bacteroidota</taxon>
        <taxon>Flavobacteriia</taxon>
        <taxon>Flavobacteriales</taxon>
        <taxon>Weeksellaceae</taxon>
        <taxon>Chryseobacterium group</taxon>
        <taxon>Kaistella</taxon>
    </lineage>
</organism>
<comment type="caution">
    <text evidence="3">The sequence shown here is derived from an EMBL/GenBank/DDBJ whole genome shotgun (WGS) entry which is preliminary data.</text>
</comment>
<feature type="domain" description="TonB C-terminal" evidence="2">
    <location>
        <begin position="69"/>
        <end position="126"/>
    </location>
</feature>
<name>A0ABR8WKE0_9FLAO</name>
<dbReference type="SUPFAM" id="SSF74653">
    <property type="entry name" value="TolA/TonB C-terminal domain"/>
    <property type="match status" value="1"/>
</dbReference>
<evidence type="ECO:0000313" key="3">
    <source>
        <dbReference type="EMBL" id="MBD8017522.1"/>
    </source>
</evidence>
<keyword evidence="4" id="KW-1185">Reference proteome</keyword>
<proteinExistence type="predicted"/>
<feature type="chain" id="PRO_5046383770" evidence="1">
    <location>
        <begin position="19"/>
        <end position="130"/>
    </location>
</feature>
<gene>
    <name evidence="3" type="ORF">H9628_03475</name>
</gene>
<dbReference type="EMBL" id="JACSPS010000001">
    <property type="protein sequence ID" value="MBD8017522.1"/>
    <property type="molecule type" value="Genomic_DNA"/>
</dbReference>
<feature type="signal peptide" evidence="1">
    <location>
        <begin position="1"/>
        <end position="18"/>
    </location>
</feature>
<reference evidence="3 4" key="1">
    <citation type="submission" date="2020-08" db="EMBL/GenBank/DDBJ databases">
        <title>A Genomic Blueprint of the Chicken Gut Microbiome.</title>
        <authorList>
            <person name="Gilroy R."/>
            <person name="Ravi A."/>
            <person name="Getino M."/>
            <person name="Pursley I."/>
            <person name="Horton D.L."/>
            <person name="Alikhan N.-F."/>
            <person name="Baker D."/>
            <person name="Gharbi K."/>
            <person name="Hall N."/>
            <person name="Watson M."/>
            <person name="Adriaenssens E.M."/>
            <person name="Foster-Nyarko E."/>
            <person name="Jarju S."/>
            <person name="Secka A."/>
            <person name="Antonio M."/>
            <person name="Oren A."/>
            <person name="Chaudhuri R."/>
            <person name="La Ragione R.M."/>
            <person name="Hildebrand F."/>
            <person name="Pallen M.J."/>
        </authorList>
    </citation>
    <scope>NUCLEOTIDE SEQUENCE [LARGE SCALE GENOMIC DNA]</scope>
    <source>
        <strain evidence="3 4">Sa1CVA4</strain>
    </source>
</reference>
<protein>
    <submittedName>
        <fullName evidence="3">Energy transducer TonB</fullName>
    </submittedName>
</protein>
<dbReference type="InterPro" id="IPR037682">
    <property type="entry name" value="TonB_C"/>
</dbReference>
<keyword evidence="1" id="KW-0732">Signal</keyword>
<evidence type="ECO:0000259" key="2">
    <source>
        <dbReference type="Pfam" id="PF03544"/>
    </source>
</evidence>
<accession>A0ABR8WKE0</accession>
<dbReference type="Gene3D" id="3.30.1150.10">
    <property type="match status" value="1"/>
</dbReference>
<sequence length="130" mass="14382">MKKILIMFLFLSSAVAFAQISAENVGEVAAQENVGKPAEFPGGINEFRNLLMKNFRSEKLKIDKGIVNTTVTFVINTDGSVSDIKASGENQVMNDESVRAVSKIKTKWIPAELNGEKVKYNFTMPFTLSF</sequence>
<evidence type="ECO:0000256" key="1">
    <source>
        <dbReference type="SAM" id="SignalP"/>
    </source>
</evidence>
<dbReference type="Pfam" id="PF03544">
    <property type="entry name" value="TonB_C"/>
    <property type="match status" value="1"/>
</dbReference>
<dbReference type="RefSeq" id="WP_251832723.1">
    <property type="nucleotide sequence ID" value="NZ_JACSPS010000001.1"/>
</dbReference>